<dbReference type="Pfam" id="PF00856">
    <property type="entry name" value="SET"/>
    <property type="match status" value="1"/>
</dbReference>
<dbReference type="OMA" id="NATGCKC"/>
<evidence type="ECO:0000313" key="8">
    <source>
        <dbReference type="Proteomes" id="UP000008141"/>
    </source>
</evidence>
<dbReference type="PROSITE" id="PS50280">
    <property type="entry name" value="SET"/>
    <property type="match status" value="1"/>
</dbReference>
<comment type="subcellular location">
    <subcellularLocation>
        <location evidence="1">Chromosome</location>
    </subcellularLocation>
    <subcellularLocation>
        <location evidence="3">Nucleus</location>
    </subcellularLocation>
</comment>
<dbReference type="GeneID" id="17357647"/>
<feature type="compositionally biased region" description="Acidic residues" evidence="4">
    <location>
        <begin position="841"/>
        <end position="880"/>
    </location>
</feature>
<dbReference type="Gene3D" id="2.170.270.10">
    <property type="entry name" value="SET domain"/>
    <property type="match status" value="1"/>
</dbReference>
<dbReference type="SMART" id="SM00466">
    <property type="entry name" value="SRA"/>
    <property type="match status" value="1"/>
</dbReference>
<dbReference type="InterPro" id="IPR047365">
    <property type="entry name" value="Tudor_AtPTM-like"/>
</dbReference>
<dbReference type="InterPro" id="IPR046341">
    <property type="entry name" value="SET_dom_sf"/>
</dbReference>
<dbReference type="GO" id="GO:0005694">
    <property type="term" value="C:chromosome"/>
    <property type="evidence" value="ECO:0007669"/>
    <property type="project" value="UniProtKB-SubCell"/>
</dbReference>
<feature type="compositionally biased region" description="Basic and acidic residues" evidence="4">
    <location>
        <begin position="881"/>
        <end position="891"/>
    </location>
</feature>
<protein>
    <recommendedName>
        <fullName evidence="9">SET domain-containing protein</fullName>
    </recommendedName>
</protein>
<sequence length="891" mass="97606">MAADSLRWTVDTMPPFQEIEGRLVIKDFRDEETKKVRPFKGTVKSFDAKRKWYRVVYEDGDSEDVWWKDLLPLLQRAAAASPTAAPAAVCAGTGGKQGSRGSSAAAPSPASRSQQLAAPAAVPDMQQHKEQTAKQQHKAKAAGKQAAAASKKPTAAKEPVGRPPRPRTEEEELAAAKKAKDKQAGKKALHASSQPKKRSKGKDSEGQGGERKAAGKKRKPAAAAKEGAGGTGEGAPKRRRKPAGPKIELPVPKLGQEYVYEPGQEPWRSVPGFSWEVKDEPDLSAAAVNRLRNVQRTYNKYYIQAEVDEKVRVEAVLADQKARGKFGKEPRPANRPDRAAESRMVNVEKLAIRGQRVAGHYPGWDIGSRAYSRSELCCMGFHRVPIAGIDFVGAGKAGNGAPPFATSVMVSGWYQDDSDNGAELWYTGEGGNDLLHGRNQVADQSLQRGNAALQGNIMLGIPVRVTRKQKDPHGHYGCCYLYDGLYDVVAMRHVKGKEQTWVYQFLLRRRKGQGPLLSERVEWGGIAAARAIVPKTRQGVVDLDISRGKEERPVAAIDDTWLAGGADHEPQGDIPPCTGLDDIADERQLVGKVVRGINAERIAELREQGYTPAVQYITQYEFVGRAAAKAGQLAQAVLPLELKTHPQPYLAKLNHAVTQRASKYRLEIFKTRNGRGWGVRSLDTIPQFGFVVAYVGEVYDAEEHEHLVRTVEEQDAEYTFDMAPRPDTNWDGTEKVVPDQAKAEFVACGLRKRNVGAFLNHSCAPNCFVQPVLDTHHDRRCPKICIFASENIAPMTELTLDYGEAYAAGFQGGCKCGAADCISLRGPQAAAGHQRQAQEDSAGEGDGEDGEEEEEAEEVVVEEEEEVEEVVEEEEEEVEEVMEKKNKEGGV</sequence>
<evidence type="ECO:0000256" key="1">
    <source>
        <dbReference type="ARBA" id="ARBA00004286"/>
    </source>
</evidence>
<gene>
    <name evidence="7" type="ORF">CHLNCDRAFT_142107</name>
</gene>
<feature type="region of interest" description="Disordered" evidence="4">
    <location>
        <begin position="832"/>
        <end position="891"/>
    </location>
</feature>
<dbReference type="STRING" id="554065.E1Z7S7"/>
<evidence type="ECO:0000313" key="7">
    <source>
        <dbReference type="EMBL" id="EFN57970.1"/>
    </source>
</evidence>
<dbReference type="CDD" id="cd20401">
    <property type="entry name" value="Tudor_AtPTM-like"/>
    <property type="match status" value="1"/>
</dbReference>
<dbReference type="Gene3D" id="2.30.280.10">
    <property type="entry name" value="SRA-YDG"/>
    <property type="match status" value="1"/>
</dbReference>
<dbReference type="InterPro" id="IPR001214">
    <property type="entry name" value="SET_dom"/>
</dbReference>
<evidence type="ECO:0008006" key="9">
    <source>
        <dbReference type="Google" id="ProtNLM"/>
    </source>
</evidence>
<dbReference type="SUPFAM" id="SSF88697">
    <property type="entry name" value="PUA domain-like"/>
    <property type="match status" value="1"/>
</dbReference>
<evidence type="ECO:0000256" key="2">
    <source>
        <dbReference type="ARBA" id="ARBA00023242"/>
    </source>
</evidence>
<dbReference type="Pfam" id="PF02182">
    <property type="entry name" value="SAD_SRA"/>
    <property type="match status" value="1"/>
</dbReference>
<evidence type="ECO:0000256" key="3">
    <source>
        <dbReference type="PROSITE-ProRule" id="PRU00358"/>
    </source>
</evidence>
<dbReference type="KEGG" id="cvr:CHLNCDRAFT_142107"/>
<evidence type="ECO:0000259" key="6">
    <source>
        <dbReference type="PROSITE" id="PS51015"/>
    </source>
</evidence>
<keyword evidence="8" id="KW-1185">Reference proteome</keyword>
<feature type="domain" description="SET" evidence="5">
    <location>
        <begin position="664"/>
        <end position="803"/>
    </location>
</feature>
<feature type="compositionally biased region" description="Low complexity" evidence="4">
    <location>
        <begin position="142"/>
        <end position="158"/>
    </location>
</feature>
<dbReference type="InterPro" id="IPR036987">
    <property type="entry name" value="SRA-YDG_sf"/>
</dbReference>
<feature type="region of interest" description="Disordered" evidence="4">
    <location>
        <begin position="81"/>
        <end position="250"/>
    </location>
</feature>
<dbReference type="EMBL" id="GL433838">
    <property type="protein sequence ID" value="EFN57970.1"/>
    <property type="molecule type" value="Genomic_DNA"/>
</dbReference>
<reference evidence="7 8" key="1">
    <citation type="journal article" date="2010" name="Plant Cell">
        <title>The Chlorella variabilis NC64A genome reveals adaptation to photosymbiosis, coevolution with viruses, and cryptic sex.</title>
        <authorList>
            <person name="Blanc G."/>
            <person name="Duncan G."/>
            <person name="Agarkova I."/>
            <person name="Borodovsky M."/>
            <person name="Gurnon J."/>
            <person name="Kuo A."/>
            <person name="Lindquist E."/>
            <person name="Lucas S."/>
            <person name="Pangilinan J."/>
            <person name="Polle J."/>
            <person name="Salamov A."/>
            <person name="Terry A."/>
            <person name="Yamada T."/>
            <person name="Dunigan D.D."/>
            <person name="Grigoriev I.V."/>
            <person name="Claverie J.M."/>
            <person name="Van Etten J.L."/>
        </authorList>
    </citation>
    <scope>NUCLEOTIDE SEQUENCE [LARGE SCALE GENOMIC DNA]</scope>
    <source>
        <strain evidence="7 8">NC64A</strain>
    </source>
</reference>
<feature type="compositionally biased region" description="Basic residues" evidence="4">
    <location>
        <begin position="177"/>
        <end position="200"/>
    </location>
</feature>
<dbReference type="PROSITE" id="PS51015">
    <property type="entry name" value="YDG"/>
    <property type="match status" value="1"/>
</dbReference>
<dbReference type="InterPro" id="IPR003105">
    <property type="entry name" value="SRA_YDG"/>
</dbReference>
<dbReference type="GO" id="GO:0003690">
    <property type="term" value="F:double-stranded DNA binding"/>
    <property type="evidence" value="ECO:0007669"/>
    <property type="project" value="TreeGrafter"/>
</dbReference>
<dbReference type="InParanoid" id="E1Z7S7"/>
<dbReference type="OrthoDB" id="5792673at2759"/>
<proteinExistence type="predicted"/>
<dbReference type="Pfam" id="PF21743">
    <property type="entry name" value="PTM_DIR17_Tudor"/>
    <property type="match status" value="1"/>
</dbReference>
<dbReference type="InterPro" id="IPR051357">
    <property type="entry name" value="H3K9_HMTase_SUVAR3-9"/>
</dbReference>
<dbReference type="PANTHER" id="PTHR45660:SF13">
    <property type="entry name" value="HISTONE-LYSINE N-METHYLTRANSFERASE SETMAR"/>
    <property type="match status" value="1"/>
</dbReference>
<accession>E1Z7S7</accession>
<dbReference type="GO" id="GO:0042054">
    <property type="term" value="F:histone methyltransferase activity"/>
    <property type="evidence" value="ECO:0007669"/>
    <property type="project" value="TreeGrafter"/>
</dbReference>
<dbReference type="PANTHER" id="PTHR45660">
    <property type="entry name" value="HISTONE-LYSINE N-METHYLTRANSFERASE SETMAR"/>
    <property type="match status" value="1"/>
</dbReference>
<dbReference type="SUPFAM" id="SSF82199">
    <property type="entry name" value="SET domain"/>
    <property type="match status" value="1"/>
</dbReference>
<dbReference type="FunCoup" id="E1Z7S7">
    <property type="interactions" value="582"/>
</dbReference>
<dbReference type="GO" id="GO:0005634">
    <property type="term" value="C:nucleus"/>
    <property type="evidence" value="ECO:0007669"/>
    <property type="project" value="UniProtKB-SubCell"/>
</dbReference>
<dbReference type="Proteomes" id="UP000008141">
    <property type="component" value="Unassembled WGS sequence"/>
</dbReference>
<keyword evidence="2 3" id="KW-0539">Nucleus</keyword>
<dbReference type="InterPro" id="IPR015947">
    <property type="entry name" value="PUA-like_sf"/>
</dbReference>
<feature type="domain" description="YDG" evidence="6">
    <location>
        <begin position="359"/>
        <end position="509"/>
    </location>
</feature>
<name>E1Z7S7_CHLVA</name>
<dbReference type="AlphaFoldDB" id="E1Z7S7"/>
<dbReference type="eggNOG" id="KOG1082">
    <property type="taxonomic scope" value="Eukaryota"/>
</dbReference>
<dbReference type="RefSeq" id="XP_005850072.1">
    <property type="nucleotide sequence ID" value="XM_005850010.1"/>
</dbReference>
<feature type="compositionally biased region" description="Basic and acidic residues" evidence="4">
    <location>
        <begin position="201"/>
        <end position="213"/>
    </location>
</feature>
<dbReference type="SMART" id="SM00317">
    <property type="entry name" value="SET"/>
    <property type="match status" value="1"/>
</dbReference>
<feature type="compositionally biased region" description="Low complexity" evidence="4">
    <location>
        <begin position="81"/>
        <end position="91"/>
    </location>
</feature>
<feature type="compositionally biased region" description="Low complexity" evidence="4">
    <location>
        <begin position="99"/>
        <end position="121"/>
    </location>
</feature>
<evidence type="ECO:0000259" key="5">
    <source>
        <dbReference type="PROSITE" id="PS50280"/>
    </source>
</evidence>
<evidence type="ECO:0000256" key="4">
    <source>
        <dbReference type="SAM" id="MobiDB-lite"/>
    </source>
</evidence>
<organism evidence="8">
    <name type="scientific">Chlorella variabilis</name>
    <name type="common">Green alga</name>
    <dbReference type="NCBI Taxonomy" id="554065"/>
    <lineage>
        <taxon>Eukaryota</taxon>
        <taxon>Viridiplantae</taxon>
        <taxon>Chlorophyta</taxon>
        <taxon>core chlorophytes</taxon>
        <taxon>Trebouxiophyceae</taxon>
        <taxon>Chlorellales</taxon>
        <taxon>Chlorellaceae</taxon>
        <taxon>Chlorella clade</taxon>
        <taxon>Chlorella</taxon>
    </lineage>
</organism>